<proteinExistence type="inferred from homology"/>
<protein>
    <recommendedName>
        <fullName evidence="13">Thioredoxin domain-containing protein</fullName>
    </recommendedName>
</protein>
<evidence type="ECO:0000256" key="1">
    <source>
        <dbReference type="ARBA" id="ARBA00002791"/>
    </source>
</evidence>
<dbReference type="InterPro" id="IPR036249">
    <property type="entry name" value="Thioredoxin-like_sf"/>
</dbReference>
<dbReference type="PANTHER" id="PTHR12692:SF0">
    <property type="entry name" value="GH11935P"/>
    <property type="match status" value="1"/>
</dbReference>
<keyword evidence="8 9" id="KW-0472">Membrane</keyword>
<dbReference type="OrthoDB" id="67566at2759"/>
<dbReference type="GeneID" id="14496486"/>
<comment type="function">
    <text evidence="1">Subunit of the oligosaccharyl transferase (OST) complex that catalyzes the initial transfer of a defined glycan (Glc(3)Man(9)GlcNAc(2) in eukaryotes) from the lipid carrier dolichol-pyrophosphate to an asparagine residue within an Asn-X-Ser/Thr consensus motif in nascent polypeptide chains, the first step in protein N-glycosylation. N-glycosylation occurs cotranslationally and the complex associates with the Sec61 complex at the channel-forming translocon complex that mediates protein translocation across the endoplasmic reticulum (ER). All subunits are required for a maximal enzyme activity.</text>
</comment>
<evidence type="ECO:0000256" key="9">
    <source>
        <dbReference type="SAM" id="Phobius"/>
    </source>
</evidence>
<dbReference type="eggNOG" id="KOG2603">
    <property type="taxonomic scope" value="Eukaryota"/>
</dbReference>
<keyword evidence="12" id="KW-1185">Reference proteome</keyword>
<evidence type="ECO:0000256" key="8">
    <source>
        <dbReference type="ARBA" id="ARBA00023136"/>
    </source>
</evidence>
<dbReference type="AlphaFoldDB" id="I2H4W1"/>
<comment type="similarity">
    <text evidence="3">Belongs to the OST3/OST6 family.</text>
</comment>
<dbReference type="HOGENOM" id="CLU_052855_1_0_1"/>
<evidence type="ECO:0000256" key="10">
    <source>
        <dbReference type="SAM" id="SignalP"/>
    </source>
</evidence>
<dbReference type="InParanoid" id="I2H4W1"/>
<dbReference type="GO" id="GO:0035269">
    <property type="term" value="P:protein O-linked glycosylation via mannose"/>
    <property type="evidence" value="ECO:0007669"/>
    <property type="project" value="EnsemblFungi"/>
</dbReference>
<dbReference type="GO" id="GO:0018279">
    <property type="term" value="P:protein N-linked glycosylation via asparagine"/>
    <property type="evidence" value="ECO:0007669"/>
    <property type="project" value="TreeGrafter"/>
</dbReference>
<feature type="signal peptide" evidence="10">
    <location>
        <begin position="1"/>
        <end position="23"/>
    </location>
</feature>
<evidence type="ECO:0000313" key="12">
    <source>
        <dbReference type="Proteomes" id="UP000002866"/>
    </source>
</evidence>
<dbReference type="SUPFAM" id="SSF52833">
    <property type="entry name" value="Thioredoxin-like"/>
    <property type="match status" value="1"/>
</dbReference>
<dbReference type="Gene3D" id="3.40.30.10">
    <property type="entry name" value="Glutaredoxin"/>
    <property type="match status" value="1"/>
</dbReference>
<feature type="transmembrane region" description="Helical" evidence="9">
    <location>
        <begin position="184"/>
        <end position="204"/>
    </location>
</feature>
<dbReference type="RefSeq" id="XP_004180932.1">
    <property type="nucleotide sequence ID" value="XM_004180884.1"/>
</dbReference>
<dbReference type="STRING" id="1071380.I2H4W1"/>
<dbReference type="PANTHER" id="PTHR12692">
    <property type="entry name" value="DOLICHYL-DIPHOSPHOOLIGOSACCHARIDE--PROTEIN GLYCOSYLTRANSFERASE-RELATED"/>
    <property type="match status" value="1"/>
</dbReference>
<accession>I2H4W1</accession>
<keyword evidence="7 9" id="KW-1133">Transmembrane helix</keyword>
<dbReference type="KEGG" id="tbl:TBLA_0E03590"/>
<evidence type="ECO:0000313" key="11">
    <source>
        <dbReference type="EMBL" id="CCH61413.1"/>
    </source>
</evidence>
<dbReference type="GO" id="GO:0004579">
    <property type="term" value="F:dolichyl-diphosphooligosaccharide-protein glycotransferase activity"/>
    <property type="evidence" value="ECO:0007669"/>
    <property type="project" value="EnsemblFungi"/>
</dbReference>
<dbReference type="InterPro" id="IPR021149">
    <property type="entry name" value="OligosaccharylTrfase_OST3/OST6"/>
</dbReference>
<dbReference type="GO" id="GO:0015035">
    <property type="term" value="F:protein-disulfide reductase activity"/>
    <property type="evidence" value="ECO:0007669"/>
    <property type="project" value="EnsemblFungi"/>
</dbReference>
<feature type="transmembrane region" description="Helical" evidence="9">
    <location>
        <begin position="309"/>
        <end position="328"/>
    </location>
</feature>
<evidence type="ECO:0000256" key="2">
    <source>
        <dbReference type="ARBA" id="ARBA00004477"/>
    </source>
</evidence>
<name>I2H4W1_HENB6</name>
<feature type="transmembrane region" description="Helical" evidence="9">
    <location>
        <begin position="270"/>
        <end position="289"/>
    </location>
</feature>
<sequence length="348" mass="39288">MANCKSIFLVLFLTLFQVLSTFAYSDKQLLKASSKTSNKIISLQDQKFEQILRGPRENSYILLLLTATSPNVNCANCLEFEPMFANMAASWFQDHPDGKTLDGTKNLFFAKADVKDTNNLPPIFTYYEITHVPRIMLFTPNGSTKDFQSINFDGEGKEHVTRTIDAVQRYMEINEFAYHEPIDWASVIITSISAFVIIFVAKRHGDILLKVLKMRLLWGIGCVAFIILMLGGFMFNQIKHPQLAGVGKDGGILYFLERETQNQFAIETQVLGVIYGLFSILVVGLTMGVPKIDYFYSKPDDATKVKAGVSIILAIAIYMVFTGLTNIFKMKNVGYPYPLRSLTQFLFH</sequence>
<comment type="subcellular location">
    <subcellularLocation>
        <location evidence="2">Endoplasmic reticulum membrane</location>
        <topology evidence="2">Multi-pass membrane protein</topology>
    </subcellularLocation>
</comment>
<evidence type="ECO:0008006" key="13">
    <source>
        <dbReference type="Google" id="ProtNLM"/>
    </source>
</evidence>
<dbReference type="FunCoup" id="I2H4W1">
    <property type="interactions" value="306"/>
</dbReference>
<dbReference type="GO" id="GO:0008250">
    <property type="term" value="C:oligosaccharyltransferase complex"/>
    <property type="evidence" value="ECO:0007669"/>
    <property type="project" value="EnsemblFungi"/>
</dbReference>
<evidence type="ECO:0000256" key="3">
    <source>
        <dbReference type="ARBA" id="ARBA00009561"/>
    </source>
</evidence>
<dbReference type="OMA" id="IFQQMNL"/>
<dbReference type="Proteomes" id="UP000002866">
    <property type="component" value="Chromosome 5"/>
</dbReference>
<dbReference type="EMBL" id="HE806320">
    <property type="protein sequence ID" value="CCH61413.1"/>
    <property type="molecule type" value="Genomic_DNA"/>
</dbReference>
<evidence type="ECO:0000256" key="6">
    <source>
        <dbReference type="ARBA" id="ARBA00022824"/>
    </source>
</evidence>
<evidence type="ECO:0000256" key="7">
    <source>
        <dbReference type="ARBA" id="ARBA00022989"/>
    </source>
</evidence>
<keyword evidence="6" id="KW-0256">Endoplasmic reticulum</keyword>
<reference evidence="11 12" key="1">
    <citation type="journal article" date="2011" name="Proc. Natl. Acad. Sci. U.S.A.">
        <title>Evolutionary erosion of yeast sex chromosomes by mating-type switching accidents.</title>
        <authorList>
            <person name="Gordon J.L."/>
            <person name="Armisen D."/>
            <person name="Proux-Wera E."/>
            <person name="Oheigeartaigh S.S."/>
            <person name="Byrne K.P."/>
            <person name="Wolfe K.H."/>
        </authorList>
    </citation>
    <scope>NUCLEOTIDE SEQUENCE [LARGE SCALE GENOMIC DNA]</scope>
    <source>
        <strain evidence="12">ATCC 34711 / CBS 6284 / DSM 70876 / NBRC 10599 / NRRL Y-10934 / UCD 77-7</strain>
    </source>
</reference>
<gene>
    <name evidence="11" type="primary">TBLA0E03590</name>
    <name evidence="11" type="ORF">TBLA_0E03590</name>
</gene>
<keyword evidence="4 9" id="KW-0812">Transmembrane</keyword>
<feature type="transmembrane region" description="Helical" evidence="9">
    <location>
        <begin position="216"/>
        <end position="235"/>
    </location>
</feature>
<evidence type="ECO:0000256" key="5">
    <source>
        <dbReference type="ARBA" id="ARBA00022729"/>
    </source>
</evidence>
<evidence type="ECO:0000256" key="4">
    <source>
        <dbReference type="ARBA" id="ARBA00022692"/>
    </source>
</evidence>
<dbReference type="Pfam" id="PF04756">
    <property type="entry name" value="OST3_OST6"/>
    <property type="match status" value="1"/>
</dbReference>
<feature type="chain" id="PRO_5003659137" description="Thioredoxin domain-containing protein" evidence="10">
    <location>
        <begin position="24"/>
        <end position="348"/>
    </location>
</feature>
<organism evidence="11 12">
    <name type="scientific">Henningerozyma blattae (strain ATCC 34711 / CBS 6284 / DSM 70876 / NBRC 10599 / NRRL Y-10934 / UCD 77-7)</name>
    <name type="common">Yeast</name>
    <name type="synonym">Tetrapisispora blattae</name>
    <dbReference type="NCBI Taxonomy" id="1071380"/>
    <lineage>
        <taxon>Eukaryota</taxon>
        <taxon>Fungi</taxon>
        <taxon>Dikarya</taxon>
        <taxon>Ascomycota</taxon>
        <taxon>Saccharomycotina</taxon>
        <taxon>Saccharomycetes</taxon>
        <taxon>Saccharomycetales</taxon>
        <taxon>Saccharomycetaceae</taxon>
        <taxon>Henningerozyma</taxon>
    </lineage>
</organism>
<keyword evidence="5 10" id="KW-0732">Signal</keyword>